<dbReference type="RefSeq" id="YP_009831945.1">
    <property type="nucleotide sequence ID" value="NC_048651.1"/>
</dbReference>
<keyword evidence="2" id="KW-1185">Reference proteome</keyword>
<dbReference type="KEGG" id="vg:55601636"/>
<organism evidence="1 2">
    <name type="scientific">Aeribacillus phage AP45</name>
    <dbReference type="NCBI Taxonomy" id="1913112"/>
    <lineage>
        <taxon>Viruses</taxon>
        <taxon>Duplodnaviria</taxon>
        <taxon>Heunggongvirae</taxon>
        <taxon>Uroviricota</taxon>
        <taxon>Caudoviricetes</taxon>
        <taxon>Kamchatkavirus</taxon>
        <taxon>Kamchatkavirus AP45</taxon>
    </lineage>
</organism>
<name>A0A1L2JZ52_9CAUD</name>
<dbReference type="EMBL" id="KX965989">
    <property type="protein sequence ID" value="APC46481.1"/>
    <property type="molecule type" value="Genomic_DNA"/>
</dbReference>
<dbReference type="Proteomes" id="UP000224836">
    <property type="component" value="Segment"/>
</dbReference>
<evidence type="ECO:0000313" key="1">
    <source>
        <dbReference type="EMBL" id="APC46481.1"/>
    </source>
</evidence>
<protein>
    <recommendedName>
        <fullName evidence="3">DUF4145 domain-containing protein</fullName>
    </recommendedName>
</protein>
<accession>A0A1L2JZ52</accession>
<dbReference type="GeneID" id="55601636"/>
<sequence>MKSTEFSILRVLFYLVLKDSFCKIYDKKKTKRSKDIMEVKYIEDNREHPASIDRHPDLCPICNFNVDPIRKFVHKVKGKGELQITFLCPKQDCNNLFIAYYSIEGMKTDVRYKLKRTNPKKIIERNFENEINELSSGFVKVYNEAKAAEQHELHNIAGMGYRKALEFLIKDFLIFNYPEKETEIKKKMLGSCIQTYITNERIRQIAERASWLGNDEVHYEKRWIDKDVEDLKKLIEITLHYISMERQADKYINEMRK</sequence>
<evidence type="ECO:0008006" key="3">
    <source>
        <dbReference type="Google" id="ProtNLM"/>
    </source>
</evidence>
<proteinExistence type="predicted"/>
<reference evidence="2" key="1">
    <citation type="submission" date="2016-10" db="EMBL/GenBank/DDBJ databases">
        <authorList>
            <person name="de Groot N.N."/>
        </authorList>
    </citation>
    <scope>NUCLEOTIDE SEQUENCE [LARGE SCALE GENOMIC DNA]</scope>
</reference>
<evidence type="ECO:0000313" key="2">
    <source>
        <dbReference type="Proteomes" id="UP000224836"/>
    </source>
</evidence>